<dbReference type="OrthoDB" id="9984169at2"/>
<evidence type="ECO:0000313" key="2">
    <source>
        <dbReference type="Proteomes" id="UP000239388"/>
    </source>
</evidence>
<dbReference type="Proteomes" id="UP000239388">
    <property type="component" value="Unassembled WGS sequence"/>
</dbReference>
<comment type="caution">
    <text evidence="1">The sequence shown here is derived from an EMBL/GenBank/DDBJ whole genome shotgun (WGS) entry which is preliminary data.</text>
</comment>
<gene>
    <name evidence="1" type="ORF">C5Y98_06465</name>
</gene>
<reference evidence="1 2" key="1">
    <citation type="submission" date="2018-02" db="EMBL/GenBank/DDBJ databases">
        <title>Comparative genomes isolates from brazilian mangrove.</title>
        <authorList>
            <person name="Araujo J.E."/>
            <person name="Taketani R.G."/>
            <person name="Silva M.C.P."/>
            <person name="Loureco M.V."/>
            <person name="Andreote F.D."/>
        </authorList>
    </citation>
    <scope>NUCLEOTIDE SEQUENCE [LARGE SCALE GENOMIC DNA]</scope>
    <source>
        <strain evidence="1 2">NAP PRIS-MGV</strain>
    </source>
</reference>
<dbReference type="AlphaFoldDB" id="A0A2S8G6A7"/>
<proteinExistence type="predicted"/>
<accession>A0A2S8G6A7</accession>
<protein>
    <submittedName>
        <fullName evidence="1">Uncharacterized protein</fullName>
    </submittedName>
</protein>
<dbReference type="EMBL" id="PUIB01000010">
    <property type="protein sequence ID" value="PQO39957.1"/>
    <property type="molecule type" value="Genomic_DNA"/>
</dbReference>
<name>A0A2S8G6A7_9BACT</name>
<organism evidence="1 2">
    <name type="scientific">Blastopirellula marina</name>
    <dbReference type="NCBI Taxonomy" id="124"/>
    <lineage>
        <taxon>Bacteria</taxon>
        <taxon>Pseudomonadati</taxon>
        <taxon>Planctomycetota</taxon>
        <taxon>Planctomycetia</taxon>
        <taxon>Pirellulales</taxon>
        <taxon>Pirellulaceae</taxon>
        <taxon>Blastopirellula</taxon>
    </lineage>
</organism>
<dbReference type="RefSeq" id="WP_105352639.1">
    <property type="nucleotide sequence ID" value="NZ_PUIB01000010.1"/>
</dbReference>
<sequence>MNAAVLCLCAVIAGADARETITSPEALYALHDRLFEISGNRNITVIGDGAAVVSQQGGSSFEPKYQLMVVPCPGSPGCFVSGYVRSDRLPDAQGRVDWNSGGGFGRNRPSSGAVIFPIYVDLERNVLLDLERHKLILALTPEETAAVTANVRKIVETYVDRLVDDPANERLAGQVRWLRDEFVVPPPVKIACEITHYENSPAAVKLQVTLSAGERKTSFEAPLHVKELLISSLAVPAEQYFAAGKAEESK</sequence>
<evidence type="ECO:0000313" key="1">
    <source>
        <dbReference type="EMBL" id="PQO39957.1"/>
    </source>
</evidence>